<evidence type="ECO:0000256" key="7">
    <source>
        <dbReference type="ARBA" id="ARBA00023157"/>
    </source>
</evidence>
<proteinExistence type="predicted"/>
<accession>A0A9Q1E057</accession>
<evidence type="ECO:0000256" key="1">
    <source>
        <dbReference type="ARBA" id="ARBA00003388"/>
    </source>
</evidence>
<keyword evidence="7" id="KW-1015">Disulfide bond</keyword>
<protein>
    <recommendedName>
        <fullName evidence="3">Cochlin</fullName>
    </recommendedName>
</protein>
<organism evidence="13 14">
    <name type="scientific">Conger conger</name>
    <name type="common">Conger eel</name>
    <name type="synonym">Muraena conger</name>
    <dbReference type="NCBI Taxonomy" id="82655"/>
    <lineage>
        <taxon>Eukaryota</taxon>
        <taxon>Metazoa</taxon>
        <taxon>Chordata</taxon>
        <taxon>Craniata</taxon>
        <taxon>Vertebrata</taxon>
        <taxon>Euteleostomi</taxon>
        <taxon>Actinopterygii</taxon>
        <taxon>Neopterygii</taxon>
        <taxon>Teleostei</taxon>
        <taxon>Anguilliformes</taxon>
        <taxon>Congridae</taxon>
        <taxon>Conger</taxon>
    </lineage>
</organism>
<evidence type="ECO:0000256" key="2">
    <source>
        <dbReference type="ARBA" id="ARBA00004613"/>
    </source>
</evidence>
<keyword evidence="14" id="KW-1185">Reference proteome</keyword>
<dbReference type="EMBL" id="JAFJMO010000002">
    <property type="protein sequence ID" value="KAJ8285041.1"/>
    <property type="molecule type" value="Genomic_DNA"/>
</dbReference>
<feature type="domain" description="VWFA" evidence="11">
    <location>
        <begin position="602"/>
        <end position="771"/>
    </location>
</feature>
<feature type="compositionally biased region" description="Low complexity" evidence="9">
    <location>
        <begin position="173"/>
        <end position="187"/>
    </location>
</feature>
<feature type="domain" description="LCCL" evidence="12">
    <location>
        <begin position="30"/>
        <end position="123"/>
    </location>
</feature>
<dbReference type="FunFam" id="3.40.50.410:FF:000029">
    <property type="entry name" value="Cochlin"/>
    <property type="match status" value="1"/>
</dbReference>
<comment type="function">
    <text evidence="1">Plays a role in the control of cell shape and motility in the trabecular meshwork.</text>
</comment>
<gene>
    <name evidence="13" type="ORF">COCON_G00038910</name>
</gene>
<evidence type="ECO:0000256" key="10">
    <source>
        <dbReference type="SAM" id="SignalP"/>
    </source>
</evidence>
<dbReference type="InterPro" id="IPR004043">
    <property type="entry name" value="LCCL"/>
</dbReference>
<evidence type="ECO:0000256" key="8">
    <source>
        <dbReference type="ARBA" id="ARBA00023180"/>
    </source>
</evidence>
<dbReference type="Gene3D" id="2.170.130.20">
    <property type="entry name" value="LCCL-like domain"/>
    <property type="match status" value="1"/>
</dbReference>
<feature type="region of interest" description="Disordered" evidence="9">
    <location>
        <begin position="370"/>
        <end position="392"/>
    </location>
</feature>
<dbReference type="CDD" id="cd01472">
    <property type="entry name" value="vWA_collagen"/>
    <property type="match status" value="1"/>
</dbReference>
<dbReference type="Pfam" id="PF03815">
    <property type="entry name" value="LCCL"/>
    <property type="match status" value="1"/>
</dbReference>
<evidence type="ECO:0000313" key="13">
    <source>
        <dbReference type="EMBL" id="KAJ8285041.1"/>
    </source>
</evidence>
<dbReference type="PROSITE" id="PS50820">
    <property type="entry name" value="LCCL"/>
    <property type="match status" value="1"/>
</dbReference>
<dbReference type="Pfam" id="PF00092">
    <property type="entry name" value="VWA"/>
    <property type="match status" value="2"/>
</dbReference>
<evidence type="ECO:0000259" key="11">
    <source>
        <dbReference type="PROSITE" id="PS50234"/>
    </source>
</evidence>
<dbReference type="SMART" id="SM00603">
    <property type="entry name" value="LCCL"/>
    <property type="match status" value="1"/>
</dbReference>
<dbReference type="PRINTS" id="PR00453">
    <property type="entry name" value="VWFADOMAIN"/>
</dbReference>
<evidence type="ECO:0000256" key="6">
    <source>
        <dbReference type="ARBA" id="ARBA00022737"/>
    </source>
</evidence>
<keyword evidence="8" id="KW-0325">Glycoprotein</keyword>
<keyword evidence="6" id="KW-0677">Repeat</keyword>
<dbReference type="FunFam" id="3.40.50.410:FF:000009">
    <property type="entry name" value="Putative vitrin"/>
    <property type="match status" value="1"/>
</dbReference>
<dbReference type="InterPro" id="IPR036465">
    <property type="entry name" value="vWFA_dom_sf"/>
</dbReference>
<keyword evidence="5 10" id="KW-0732">Signal</keyword>
<dbReference type="Proteomes" id="UP001152803">
    <property type="component" value="Unassembled WGS sequence"/>
</dbReference>
<dbReference type="Gene3D" id="3.40.50.410">
    <property type="entry name" value="von Willebrand factor, type A domain"/>
    <property type="match status" value="2"/>
</dbReference>
<sequence length="785" mass="85885">MIRTSVTALFITLLVVSSTKARPNKKPKQVVPLIECDVRAGKVNLPEFIAKCPANCRESKQPVYGSEVYASISSICNAAIHSGIITNMGGKVIVSKMAGQSSYRGSFSYGVRSLSLPKWRESFKVSVGKPRKGVLYPSTLDYATTRQTSVSTELREADVSSETVAQPKVAEATTTAPPTTSGPLPTTNSRAAVYKVRDDGSSRPFTAGMGAATDPGQTLSVPVQGSAQGMNRQDPLSALRRHSGTSSVPVYNRLQAVDPERNPQTGPPNPTFVRRDWPPPPYMYPDWFSAPRPPAGADIGHAGHSWRGLETSETAERNSRPNIPDYDHWQYGFGPFQPWAGEHDTSRNPLPDTTHTRFKPIDAWTVEGDPLNTGPGTPENEPLPSIPEPVSQGDPSCKVDLAFLMDGSWSIGRRRFQIQKDFLSAVSQAVNVGVAGPMMGIVQYGDDPVTEISLKTFLNPRDLTAAIANINQKGGLSNVGKALSYINEHYFTDGNGNRGGAPNVVVVLVDGWPTDRVAEASRLARESGINIFFVTIEGPDEQEKRNVVEADFVDKAVCRTNGFFSLPVPSWFELRAAVRPLVKRVCDTDRLVCSKTCLNANDMAFVIDGSSSVGTGNFRTVLQFVANVTREFEISDTDTRVGAVQYTYEQRLEFAMGQHDSKARLLDAIQAIEYWSGGTSTGAAIAYASEQLFSQSKPNKRKIMIVITDGRSYDDVRTPALALHRSGVTAYSVGIAWAAQEELEYIATDPDKEHSFFVEEFDHLHKFVPKLIHNICQEFNSQPRN</sequence>
<dbReference type="PROSITE" id="PS50234">
    <property type="entry name" value="VWFA"/>
    <property type="match status" value="2"/>
</dbReference>
<feature type="region of interest" description="Disordered" evidence="9">
    <location>
        <begin position="156"/>
        <end position="189"/>
    </location>
</feature>
<evidence type="ECO:0000259" key="12">
    <source>
        <dbReference type="PROSITE" id="PS50820"/>
    </source>
</evidence>
<dbReference type="GO" id="GO:0007605">
    <property type="term" value="P:sensory perception of sound"/>
    <property type="evidence" value="ECO:0007669"/>
    <property type="project" value="UniProtKB-ARBA"/>
</dbReference>
<evidence type="ECO:0000256" key="5">
    <source>
        <dbReference type="ARBA" id="ARBA00022729"/>
    </source>
</evidence>
<evidence type="ECO:0000256" key="4">
    <source>
        <dbReference type="ARBA" id="ARBA00022525"/>
    </source>
</evidence>
<dbReference type="SUPFAM" id="SSF69848">
    <property type="entry name" value="LCCL domain"/>
    <property type="match status" value="1"/>
</dbReference>
<dbReference type="GO" id="GO:0005576">
    <property type="term" value="C:extracellular region"/>
    <property type="evidence" value="ECO:0007669"/>
    <property type="project" value="UniProtKB-SubCell"/>
</dbReference>
<dbReference type="FunFam" id="2.170.130.20:FF:000001">
    <property type="entry name" value="Cysteine-rich secretory protein LCCL domain-containing 1"/>
    <property type="match status" value="1"/>
</dbReference>
<feature type="chain" id="PRO_5040482783" description="Cochlin" evidence="10">
    <location>
        <begin position="22"/>
        <end position="785"/>
    </location>
</feature>
<dbReference type="SMART" id="SM00327">
    <property type="entry name" value="VWA"/>
    <property type="match status" value="2"/>
</dbReference>
<reference evidence="13" key="1">
    <citation type="journal article" date="2023" name="Science">
        <title>Genome structures resolve the early diversification of teleost fishes.</title>
        <authorList>
            <person name="Parey E."/>
            <person name="Louis A."/>
            <person name="Montfort J."/>
            <person name="Bouchez O."/>
            <person name="Roques C."/>
            <person name="Iampietro C."/>
            <person name="Lluch J."/>
            <person name="Castinel A."/>
            <person name="Donnadieu C."/>
            <person name="Desvignes T."/>
            <person name="Floi Bucao C."/>
            <person name="Jouanno E."/>
            <person name="Wen M."/>
            <person name="Mejri S."/>
            <person name="Dirks R."/>
            <person name="Jansen H."/>
            <person name="Henkel C."/>
            <person name="Chen W.J."/>
            <person name="Zahm M."/>
            <person name="Cabau C."/>
            <person name="Klopp C."/>
            <person name="Thompson A.W."/>
            <person name="Robinson-Rechavi M."/>
            <person name="Braasch I."/>
            <person name="Lecointre G."/>
            <person name="Bobe J."/>
            <person name="Postlethwait J.H."/>
            <person name="Berthelot C."/>
            <person name="Roest Crollius H."/>
            <person name="Guiguen Y."/>
        </authorList>
    </citation>
    <scope>NUCLEOTIDE SEQUENCE</scope>
    <source>
        <strain evidence="13">Concon-B</strain>
    </source>
</reference>
<comment type="caution">
    <text evidence="13">The sequence shown here is derived from an EMBL/GenBank/DDBJ whole genome shotgun (WGS) entry which is preliminary data.</text>
</comment>
<dbReference type="InterPro" id="IPR050525">
    <property type="entry name" value="ECM_Assembly_Org"/>
</dbReference>
<evidence type="ECO:0000313" key="14">
    <source>
        <dbReference type="Proteomes" id="UP001152803"/>
    </source>
</evidence>
<evidence type="ECO:0000256" key="9">
    <source>
        <dbReference type="SAM" id="MobiDB-lite"/>
    </source>
</evidence>
<feature type="signal peptide" evidence="10">
    <location>
        <begin position="1"/>
        <end position="21"/>
    </location>
</feature>
<evidence type="ECO:0000256" key="3">
    <source>
        <dbReference type="ARBA" id="ARBA00013828"/>
    </source>
</evidence>
<dbReference type="PANTHER" id="PTHR24020">
    <property type="entry name" value="COLLAGEN ALPHA"/>
    <property type="match status" value="1"/>
</dbReference>
<feature type="domain" description="VWFA" evidence="11">
    <location>
        <begin position="400"/>
        <end position="585"/>
    </location>
</feature>
<name>A0A9Q1E057_CONCO</name>
<dbReference type="InterPro" id="IPR036609">
    <property type="entry name" value="LCCL_sf"/>
</dbReference>
<dbReference type="PANTHER" id="PTHR24020:SF20">
    <property type="entry name" value="PH DOMAIN-CONTAINING PROTEIN"/>
    <property type="match status" value="1"/>
</dbReference>
<dbReference type="SUPFAM" id="SSF53300">
    <property type="entry name" value="vWA-like"/>
    <property type="match status" value="2"/>
</dbReference>
<dbReference type="AlphaFoldDB" id="A0A9Q1E057"/>
<dbReference type="OrthoDB" id="441660at2759"/>
<comment type="subcellular location">
    <subcellularLocation>
        <location evidence="2">Secreted</location>
    </subcellularLocation>
</comment>
<keyword evidence="4" id="KW-0964">Secreted</keyword>
<dbReference type="InterPro" id="IPR002035">
    <property type="entry name" value="VWF_A"/>
</dbReference>